<evidence type="ECO:0000313" key="2">
    <source>
        <dbReference type="Proteomes" id="UP000308230"/>
    </source>
</evidence>
<dbReference type="OrthoDB" id="2910170at2"/>
<protein>
    <submittedName>
        <fullName evidence="1">Uncharacterized protein</fullName>
    </submittedName>
</protein>
<gene>
    <name evidence="1" type="ORF">FCL54_10750</name>
</gene>
<accession>A0A5R9F555</accession>
<proteinExistence type="predicted"/>
<dbReference type="RefSeq" id="WP_138126199.1">
    <property type="nucleotide sequence ID" value="NZ_SWLG01000006.1"/>
</dbReference>
<dbReference type="Proteomes" id="UP000308230">
    <property type="component" value="Unassembled WGS sequence"/>
</dbReference>
<keyword evidence="2" id="KW-1185">Reference proteome</keyword>
<evidence type="ECO:0000313" key="1">
    <source>
        <dbReference type="EMBL" id="TLS37609.1"/>
    </source>
</evidence>
<name>A0A5R9F555_9BACL</name>
<dbReference type="AlphaFoldDB" id="A0A5R9F555"/>
<sequence>MKFKSTEINISIMKVTAIDNISNLSFSSSQRVGVFSTVKKNQGFGIQSADRVLVFNPGYIVDDSDIDDHTTIR</sequence>
<comment type="caution">
    <text evidence="1">The sequence shown here is derived from an EMBL/GenBank/DDBJ whole genome shotgun (WGS) entry which is preliminary data.</text>
</comment>
<reference evidence="1 2" key="1">
    <citation type="submission" date="2019-04" db="EMBL/GenBank/DDBJ databases">
        <title>Bacillus caeni sp. nov., a bacterium isolated from mangrove sediment.</title>
        <authorList>
            <person name="Huang H."/>
            <person name="Mo K."/>
            <person name="Hu Y."/>
        </authorList>
    </citation>
    <scope>NUCLEOTIDE SEQUENCE [LARGE SCALE GENOMIC DNA]</scope>
    <source>
        <strain evidence="1 2">HB172195</strain>
    </source>
</reference>
<dbReference type="EMBL" id="SWLG01000006">
    <property type="protein sequence ID" value="TLS37609.1"/>
    <property type="molecule type" value="Genomic_DNA"/>
</dbReference>
<organism evidence="1 2">
    <name type="scientific">Exobacillus caeni</name>
    <dbReference type="NCBI Taxonomy" id="2574798"/>
    <lineage>
        <taxon>Bacteria</taxon>
        <taxon>Bacillati</taxon>
        <taxon>Bacillota</taxon>
        <taxon>Bacilli</taxon>
        <taxon>Bacillales</taxon>
        <taxon>Guptibacillaceae</taxon>
        <taxon>Exobacillus</taxon>
    </lineage>
</organism>